<dbReference type="STRING" id="928724.SacglDRAFT_02486"/>
<evidence type="ECO:0000256" key="8">
    <source>
        <dbReference type="ARBA" id="ARBA00022840"/>
    </source>
</evidence>
<evidence type="ECO:0000256" key="5">
    <source>
        <dbReference type="ARBA" id="ARBA00022723"/>
    </source>
</evidence>
<reference evidence="12 13" key="1">
    <citation type="submission" date="2011-09" db="EMBL/GenBank/DDBJ databases">
        <authorList>
            <consortium name="US DOE Joint Genome Institute (JGI-PGF)"/>
            <person name="Lucas S."/>
            <person name="Han J."/>
            <person name="Lapidus A."/>
            <person name="Cheng J.-F."/>
            <person name="Goodwin L."/>
            <person name="Pitluck S."/>
            <person name="Peters L."/>
            <person name="Land M.L."/>
            <person name="Hauser L."/>
            <person name="Brambilla E."/>
            <person name="Klenk H.-P."/>
            <person name="Woyke T.J."/>
        </authorList>
    </citation>
    <scope>NUCLEOTIDE SEQUENCE [LARGE SCALE GENOMIC DNA]</scope>
    <source>
        <strain evidence="12 13">K62</strain>
    </source>
</reference>
<keyword evidence="8 10" id="KW-0067">ATP-binding</keyword>
<dbReference type="GO" id="GO:0004817">
    <property type="term" value="F:cysteine-tRNA ligase activity"/>
    <property type="evidence" value="ECO:0007669"/>
    <property type="project" value="TreeGrafter"/>
</dbReference>
<feature type="binding site" evidence="10">
    <location>
        <position position="283"/>
    </location>
    <ligand>
        <name>L-cysteinyl-5'-AMP</name>
        <dbReference type="ChEBI" id="CHEBI:144924"/>
    </ligand>
</feature>
<dbReference type="GO" id="GO:0005829">
    <property type="term" value="C:cytosol"/>
    <property type="evidence" value="ECO:0007669"/>
    <property type="project" value="TreeGrafter"/>
</dbReference>
<sequence>MQTWSSVAVPRVPGTPRPLRLYDTATGQLRPTAPGRTARMYVCGITPYDATHMGHAATYLAFDLIHRLWLDAGHEVHYVQNVTDIDDPLLERAERDSDDWVVLALRETALYREDMEALRVLPPHDFVGAVESIPEIVEAVEKLLASGAAYRVDDPEYPDVYFDRSYTGRFGYESRYDEDTMRALFPERGGDPDRSGKRDPLDALLWRAARPGEPSWESSLGRGRPGWHIECSAIALNRLGMGFDVQGGGSDLIFPHHEFSAAHAEALVGEHPFARHYVHAGMIGLDGEKMSKSKGNLVFVSRLRADGVDPSAIRLALFEGHYRSDRSWTDELLARAEARLARWREAVSSDSGPGAEATIDRLRDHLTDDLDTPKALAAVDAWADEALRHGGADESAPALVRSAVDSLLGVVL</sequence>
<comment type="function">
    <text evidence="1 10">Catalyzes the ATP-dependent condensation of GlcN-Ins and L-cysteine to form L-Cys-GlcN-Ins.</text>
</comment>
<dbReference type="InterPro" id="IPR014729">
    <property type="entry name" value="Rossmann-like_a/b/a_fold"/>
</dbReference>
<dbReference type="HOGENOM" id="CLU_013528_0_0_11"/>
<dbReference type="CDD" id="cd07955">
    <property type="entry name" value="Anticodon_Ia_Cys_like"/>
    <property type="match status" value="1"/>
</dbReference>
<feature type="domain" description="tRNA synthetases class I catalytic" evidence="11">
    <location>
        <begin position="36"/>
        <end position="337"/>
    </location>
</feature>
<name>I1D355_9PSEU</name>
<dbReference type="SUPFAM" id="SSF52374">
    <property type="entry name" value="Nucleotidylyl transferase"/>
    <property type="match status" value="1"/>
</dbReference>
<dbReference type="EMBL" id="CM001484">
    <property type="protein sequence ID" value="EIE99379.1"/>
    <property type="molecule type" value="Genomic_DNA"/>
</dbReference>
<dbReference type="eggNOG" id="COG0215">
    <property type="taxonomic scope" value="Bacteria"/>
</dbReference>
<dbReference type="GO" id="GO:0035446">
    <property type="term" value="F:cysteine-glucosaminylinositol ligase activity"/>
    <property type="evidence" value="ECO:0007669"/>
    <property type="project" value="UniProtKB-UniRule"/>
</dbReference>
<comment type="similarity">
    <text evidence="2 10">Belongs to the class-I aminoacyl-tRNA synthetase family. MshC subfamily.</text>
</comment>
<dbReference type="Gene3D" id="1.20.120.640">
    <property type="entry name" value="Anticodon-binding domain of a subclass of class I aminoacyl-tRNA synthetases"/>
    <property type="match status" value="1"/>
</dbReference>
<keyword evidence="4 10" id="KW-0436">Ligase</keyword>
<reference evidence="13" key="2">
    <citation type="submission" date="2012-01" db="EMBL/GenBank/DDBJ databases">
        <title>Noncontiguous Finished sequence of chromosome of Saccharomonospora glauca K62.</title>
        <authorList>
            <consortium name="US DOE Joint Genome Institute"/>
            <person name="Lucas S."/>
            <person name="Han J."/>
            <person name="Lapidus A."/>
            <person name="Cheng J.-F."/>
            <person name="Goodwin L."/>
            <person name="Pitluck S."/>
            <person name="Peters L."/>
            <person name="Mikhailova N."/>
            <person name="Held B."/>
            <person name="Detter J.C."/>
            <person name="Han C."/>
            <person name="Tapia R."/>
            <person name="Land M."/>
            <person name="Hauser L."/>
            <person name="Kyrpides N."/>
            <person name="Ivanova N."/>
            <person name="Pagani I."/>
            <person name="Brambilla E.-M."/>
            <person name="Klenk H.-P."/>
            <person name="Woyke T."/>
        </authorList>
    </citation>
    <scope>NUCLEOTIDE SEQUENCE [LARGE SCALE GENOMIC DNA]</scope>
    <source>
        <strain evidence="13">K62</strain>
    </source>
</reference>
<evidence type="ECO:0000256" key="1">
    <source>
        <dbReference type="ARBA" id="ARBA00003679"/>
    </source>
</evidence>
<feature type="short sequence motif" description="'HIGH' region" evidence="10">
    <location>
        <begin position="45"/>
        <end position="55"/>
    </location>
</feature>
<dbReference type="EC" id="6.3.1.13" evidence="10"/>
<feature type="binding site" evidence="10">
    <location>
        <position position="43"/>
    </location>
    <ligand>
        <name>Zn(2+)</name>
        <dbReference type="ChEBI" id="CHEBI:29105"/>
    </ligand>
</feature>
<proteinExistence type="inferred from homology"/>
<comment type="cofactor">
    <cofactor evidence="10">
        <name>Zn(2+)</name>
        <dbReference type="ChEBI" id="CHEBI:29105"/>
    </cofactor>
    <text evidence="10">Binds 1 zinc ion per subunit.</text>
</comment>
<evidence type="ECO:0000256" key="9">
    <source>
        <dbReference type="ARBA" id="ARBA00048350"/>
    </source>
</evidence>
<evidence type="ECO:0000256" key="4">
    <source>
        <dbReference type="ARBA" id="ARBA00022598"/>
    </source>
</evidence>
<organism evidence="12 13">
    <name type="scientific">Saccharomonospora glauca K62</name>
    <dbReference type="NCBI Taxonomy" id="928724"/>
    <lineage>
        <taxon>Bacteria</taxon>
        <taxon>Bacillati</taxon>
        <taxon>Actinomycetota</taxon>
        <taxon>Actinomycetes</taxon>
        <taxon>Pseudonocardiales</taxon>
        <taxon>Pseudonocardiaceae</taxon>
        <taxon>Saccharomonospora</taxon>
    </lineage>
</organism>
<keyword evidence="7 10" id="KW-0862">Zinc</keyword>
<dbReference type="FunFam" id="3.40.50.620:FF:000134">
    <property type="entry name" value="L-cysteine:1D-myo-inositol 2-amino-2-deoxy-alpha-D-glucopyranoside ligase"/>
    <property type="match status" value="1"/>
</dbReference>
<feature type="binding site" evidence="10">
    <location>
        <begin position="81"/>
        <end position="83"/>
    </location>
    <ligand>
        <name>L-cysteinyl-5'-AMP</name>
        <dbReference type="ChEBI" id="CHEBI:144924"/>
    </ligand>
</feature>
<dbReference type="InterPro" id="IPR017812">
    <property type="entry name" value="Mycothiol_ligase_MshC"/>
</dbReference>
<feature type="binding site" evidence="10">
    <location>
        <begin position="43"/>
        <end position="46"/>
    </location>
    <ligand>
        <name>L-cysteinyl-5'-AMP</name>
        <dbReference type="ChEBI" id="CHEBI:144924"/>
    </ligand>
</feature>
<dbReference type="NCBIfam" id="TIGR03447">
    <property type="entry name" value="mycothiol_MshC"/>
    <property type="match status" value="1"/>
</dbReference>
<dbReference type="InterPro" id="IPR032678">
    <property type="entry name" value="tRNA-synt_1_cat_dom"/>
</dbReference>
<dbReference type="GO" id="GO:0006423">
    <property type="term" value="P:cysteinyl-tRNA aminoacylation"/>
    <property type="evidence" value="ECO:0007669"/>
    <property type="project" value="TreeGrafter"/>
</dbReference>
<evidence type="ECO:0000313" key="13">
    <source>
        <dbReference type="Proteomes" id="UP000005087"/>
    </source>
</evidence>
<keyword evidence="5 10" id="KW-0479">Metal-binding</keyword>
<evidence type="ECO:0000259" key="11">
    <source>
        <dbReference type="Pfam" id="PF01406"/>
    </source>
</evidence>
<evidence type="ECO:0000256" key="2">
    <source>
        <dbReference type="ARBA" id="ARBA00007723"/>
    </source>
</evidence>
<evidence type="ECO:0000313" key="12">
    <source>
        <dbReference type="EMBL" id="EIE99379.1"/>
    </source>
</evidence>
<evidence type="ECO:0000256" key="10">
    <source>
        <dbReference type="HAMAP-Rule" id="MF_01697"/>
    </source>
</evidence>
<dbReference type="AlphaFoldDB" id="I1D355"/>
<dbReference type="OrthoDB" id="9815130at2"/>
<dbReference type="GO" id="GO:0010125">
    <property type="term" value="P:mycothiol biosynthetic process"/>
    <property type="evidence" value="ECO:0007669"/>
    <property type="project" value="UniProtKB-UniRule"/>
</dbReference>
<dbReference type="GO" id="GO:0005524">
    <property type="term" value="F:ATP binding"/>
    <property type="evidence" value="ECO:0007669"/>
    <property type="project" value="UniProtKB-KW"/>
</dbReference>
<accession>I1D355</accession>
<dbReference type="PANTHER" id="PTHR10890:SF3">
    <property type="entry name" value="CYSTEINE--TRNA LIGASE, CYTOPLASMIC"/>
    <property type="match status" value="1"/>
</dbReference>
<dbReference type="Gene3D" id="3.40.50.620">
    <property type="entry name" value="HUPs"/>
    <property type="match status" value="1"/>
</dbReference>
<feature type="binding site" evidence="10">
    <location>
        <position position="231"/>
    </location>
    <ligand>
        <name>Zn(2+)</name>
        <dbReference type="ChEBI" id="CHEBI:29105"/>
    </ligand>
</feature>
<feature type="binding site" evidence="10">
    <location>
        <position position="227"/>
    </location>
    <ligand>
        <name>L-cysteinyl-5'-AMP</name>
        <dbReference type="ChEBI" id="CHEBI:144924"/>
    </ligand>
</feature>
<comment type="subunit">
    <text evidence="3 10">Monomer.</text>
</comment>
<dbReference type="HAMAP" id="MF_01697">
    <property type="entry name" value="MshC"/>
    <property type="match status" value="1"/>
</dbReference>
<evidence type="ECO:0000256" key="7">
    <source>
        <dbReference type="ARBA" id="ARBA00022833"/>
    </source>
</evidence>
<comment type="catalytic activity">
    <reaction evidence="9 10">
        <text>1D-myo-inositol 2-amino-2-deoxy-alpha-D-glucopyranoside + L-cysteine + ATP = 1D-myo-inositol 2-(L-cysteinylamino)-2-deoxy-alpha-D-glucopyranoside + AMP + diphosphate + H(+)</text>
        <dbReference type="Rhea" id="RHEA:26176"/>
        <dbReference type="ChEBI" id="CHEBI:15378"/>
        <dbReference type="ChEBI" id="CHEBI:30616"/>
        <dbReference type="ChEBI" id="CHEBI:33019"/>
        <dbReference type="ChEBI" id="CHEBI:35235"/>
        <dbReference type="ChEBI" id="CHEBI:58886"/>
        <dbReference type="ChEBI" id="CHEBI:58887"/>
        <dbReference type="ChEBI" id="CHEBI:456215"/>
        <dbReference type="EC" id="6.3.1.13"/>
    </reaction>
</comment>
<feature type="binding site" evidence="10">
    <location>
        <begin position="249"/>
        <end position="251"/>
    </location>
    <ligand>
        <name>L-cysteinyl-5'-AMP</name>
        <dbReference type="ChEBI" id="CHEBI:144924"/>
    </ligand>
</feature>
<dbReference type="CDD" id="cd00672">
    <property type="entry name" value="CysRS_core"/>
    <property type="match status" value="1"/>
</dbReference>
<feature type="binding site" evidence="10">
    <location>
        <position position="58"/>
    </location>
    <ligand>
        <name>L-cysteinyl-5'-AMP</name>
        <dbReference type="ChEBI" id="CHEBI:144924"/>
    </ligand>
</feature>
<feature type="short sequence motif" description="'KMSKS' region" evidence="10">
    <location>
        <begin position="289"/>
        <end position="293"/>
    </location>
</feature>
<dbReference type="PANTHER" id="PTHR10890">
    <property type="entry name" value="CYSTEINYL-TRNA SYNTHETASE"/>
    <property type="match status" value="1"/>
</dbReference>
<evidence type="ECO:0000256" key="6">
    <source>
        <dbReference type="ARBA" id="ARBA00022741"/>
    </source>
</evidence>
<feature type="short sequence motif" description="'ERGGDP' region" evidence="10">
    <location>
        <begin position="187"/>
        <end position="192"/>
    </location>
</feature>
<keyword evidence="13" id="KW-1185">Reference proteome</keyword>
<keyword evidence="6 10" id="KW-0547">Nucleotide-binding</keyword>
<dbReference type="Proteomes" id="UP000005087">
    <property type="component" value="Chromosome"/>
</dbReference>
<gene>
    <name evidence="10" type="primary">mshC</name>
    <name evidence="12" type="ORF">SacglDRAFT_02486</name>
</gene>
<dbReference type="GO" id="GO:0008270">
    <property type="term" value="F:zinc ion binding"/>
    <property type="evidence" value="ECO:0007669"/>
    <property type="project" value="UniProtKB-UniRule"/>
</dbReference>
<dbReference type="Pfam" id="PF01406">
    <property type="entry name" value="tRNA-synt_1e"/>
    <property type="match status" value="1"/>
</dbReference>
<dbReference type="PRINTS" id="PR00983">
    <property type="entry name" value="TRNASYNTHCYS"/>
</dbReference>
<evidence type="ECO:0000256" key="3">
    <source>
        <dbReference type="ARBA" id="ARBA00011245"/>
    </source>
</evidence>
<dbReference type="RefSeq" id="WP_005464928.1">
    <property type="nucleotide sequence ID" value="NZ_CM001484.1"/>
</dbReference>
<feature type="binding site" evidence="10">
    <location>
        <position position="256"/>
    </location>
    <ligand>
        <name>Zn(2+)</name>
        <dbReference type="ChEBI" id="CHEBI:29105"/>
    </ligand>
</feature>
<dbReference type="InterPro" id="IPR024909">
    <property type="entry name" value="Cys-tRNA/MSH_ligase"/>
</dbReference>
<protein>
    <recommendedName>
        <fullName evidence="10">L-cysteine:1D-myo-inositol 2-amino-2-deoxy-alpha-D-glucopyranoside ligase</fullName>
        <shortName evidence="10">L-Cys:GlcN-Ins ligase</shortName>
        <ecNumber evidence="10">6.3.1.13</ecNumber>
    </recommendedName>
    <alternativeName>
        <fullName evidence="10">Mycothiol ligase</fullName>
        <shortName evidence="10">MSH ligase</shortName>
    </alternativeName>
</protein>